<keyword evidence="2" id="KW-1185">Reference proteome</keyword>
<dbReference type="PANTHER" id="PTHR33116">
    <property type="entry name" value="REVERSE TRANSCRIPTASE ZINC-BINDING DOMAIN-CONTAINING PROTEIN-RELATED-RELATED"/>
    <property type="match status" value="1"/>
</dbReference>
<evidence type="ECO:0000313" key="2">
    <source>
        <dbReference type="Proteomes" id="UP001280121"/>
    </source>
</evidence>
<evidence type="ECO:0000313" key="1">
    <source>
        <dbReference type="EMBL" id="KAK2637384.1"/>
    </source>
</evidence>
<organism evidence="1 2">
    <name type="scientific">Dipteronia dyeriana</name>
    <dbReference type="NCBI Taxonomy" id="168575"/>
    <lineage>
        <taxon>Eukaryota</taxon>
        <taxon>Viridiplantae</taxon>
        <taxon>Streptophyta</taxon>
        <taxon>Embryophyta</taxon>
        <taxon>Tracheophyta</taxon>
        <taxon>Spermatophyta</taxon>
        <taxon>Magnoliopsida</taxon>
        <taxon>eudicotyledons</taxon>
        <taxon>Gunneridae</taxon>
        <taxon>Pentapetalae</taxon>
        <taxon>rosids</taxon>
        <taxon>malvids</taxon>
        <taxon>Sapindales</taxon>
        <taxon>Sapindaceae</taxon>
        <taxon>Hippocastanoideae</taxon>
        <taxon>Acereae</taxon>
        <taxon>Dipteronia</taxon>
    </lineage>
</organism>
<protein>
    <submittedName>
        <fullName evidence="1">Uncharacterized protein</fullName>
    </submittedName>
</protein>
<accession>A0AAD9TKP5</accession>
<dbReference type="PANTHER" id="PTHR33116:SF75">
    <property type="entry name" value="RIBONUCLEASE H PROTEIN"/>
    <property type="match status" value="1"/>
</dbReference>
<gene>
    <name evidence="1" type="ORF">Ddye_032176</name>
</gene>
<name>A0AAD9TKP5_9ROSI</name>
<comment type="caution">
    <text evidence="1">The sequence shown here is derived from an EMBL/GenBank/DDBJ whole genome shotgun (WGS) entry which is preliminary data.</text>
</comment>
<sequence length="138" mass="15791">MLLGVALVIEKIHRCFLWGDERSKRTIHAVKWEEVCKSKSSGGLGIGRGLIKNNGMLAKWIWRFGRERDALWRRVLVENYGIQDMCLSWSWKKSSKDSFFVKAVCSLFKAGSLTAKIILEGFSTVVGKGDRAEFWTEF</sequence>
<dbReference type="Proteomes" id="UP001280121">
    <property type="component" value="Unassembled WGS sequence"/>
</dbReference>
<dbReference type="EMBL" id="JANJYI010000009">
    <property type="protein sequence ID" value="KAK2637384.1"/>
    <property type="molecule type" value="Genomic_DNA"/>
</dbReference>
<dbReference type="AlphaFoldDB" id="A0AAD9TKP5"/>
<reference evidence="1" key="1">
    <citation type="journal article" date="2023" name="Plant J.">
        <title>Genome sequences and population genomics provide insights into the demographic history, inbreeding, and mutation load of two 'living fossil' tree species of Dipteronia.</title>
        <authorList>
            <person name="Feng Y."/>
            <person name="Comes H.P."/>
            <person name="Chen J."/>
            <person name="Zhu S."/>
            <person name="Lu R."/>
            <person name="Zhang X."/>
            <person name="Li P."/>
            <person name="Qiu J."/>
            <person name="Olsen K.M."/>
            <person name="Qiu Y."/>
        </authorList>
    </citation>
    <scope>NUCLEOTIDE SEQUENCE</scope>
    <source>
        <strain evidence="1">KIB01</strain>
    </source>
</reference>
<proteinExistence type="predicted"/>